<keyword evidence="1" id="KW-0472">Membrane</keyword>
<reference evidence="2 3" key="1">
    <citation type="submission" date="2021-09" db="EMBL/GenBank/DDBJ databases">
        <title>Whole genome sequence of Nocardioides sp. GBK3QG-3.</title>
        <authorList>
            <person name="Tuo L."/>
        </authorList>
    </citation>
    <scope>NUCLEOTIDE SEQUENCE [LARGE SCALE GENOMIC DNA]</scope>
    <source>
        <strain evidence="2 3">GBK3QG-3</strain>
    </source>
</reference>
<evidence type="ECO:0000256" key="1">
    <source>
        <dbReference type="SAM" id="Phobius"/>
    </source>
</evidence>
<accession>A0ABS7U7X3</accession>
<dbReference type="Proteomes" id="UP000780875">
    <property type="component" value="Unassembled WGS sequence"/>
</dbReference>
<protein>
    <recommendedName>
        <fullName evidence="4">DUF3592 domain-containing protein</fullName>
    </recommendedName>
</protein>
<keyword evidence="1" id="KW-1133">Transmembrane helix</keyword>
<evidence type="ECO:0000313" key="3">
    <source>
        <dbReference type="Proteomes" id="UP000780875"/>
    </source>
</evidence>
<comment type="caution">
    <text evidence="2">The sequence shown here is derived from an EMBL/GenBank/DDBJ whole genome shotgun (WGS) entry which is preliminary data.</text>
</comment>
<feature type="transmembrane region" description="Helical" evidence="1">
    <location>
        <begin position="29"/>
        <end position="55"/>
    </location>
</feature>
<evidence type="ECO:0000313" key="2">
    <source>
        <dbReference type="EMBL" id="MBZ5737041.1"/>
    </source>
</evidence>
<dbReference type="EMBL" id="JAIQZJ010000001">
    <property type="protein sequence ID" value="MBZ5737041.1"/>
    <property type="molecule type" value="Genomic_DNA"/>
</dbReference>
<feature type="transmembrane region" description="Helical" evidence="1">
    <location>
        <begin position="157"/>
        <end position="190"/>
    </location>
</feature>
<proteinExistence type="predicted"/>
<sequence>MSQPPPSYPVPSGYPPGYPARPVKYRPSWVWFVVGGGLIVVAIVVAIGLFVWALAGFLDSDATVRADGRPHTVTVGTDGDRMLWLDDARQTCSITDLETGQPIDYRPVSGSFERNDSHGDLEGLYRFDPGSGHLRVQCDPAGIAQTESVLIGPMPKIGSFVLAIALGILIPGLLGLTGIVILLVTGILFATRQSRPKA</sequence>
<organism evidence="2 3">
    <name type="scientific">Nocardioides mangrovi</name>
    <dbReference type="NCBI Taxonomy" id="2874580"/>
    <lineage>
        <taxon>Bacteria</taxon>
        <taxon>Bacillati</taxon>
        <taxon>Actinomycetota</taxon>
        <taxon>Actinomycetes</taxon>
        <taxon>Propionibacteriales</taxon>
        <taxon>Nocardioidaceae</taxon>
        <taxon>Nocardioides</taxon>
    </lineage>
</organism>
<gene>
    <name evidence="2" type="ORF">K8U61_02610</name>
</gene>
<keyword evidence="1" id="KW-0812">Transmembrane</keyword>
<dbReference type="RefSeq" id="WP_224121406.1">
    <property type="nucleotide sequence ID" value="NZ_JAIQZJ010000001.1"/>
</dbReference>
<name>A0ABS7U7X3_9ACTN</name>
<evidence type="ECO:0008006" key="4">
    <source>
        <dbReference type="Google" id="ProtNLM"/>
    </source>
</evidence>
<keyword evidence="3" id="KW-1185">Reference proteome</keyword>